<dbReference type="KEGG" id="mcn:Mcup_0278"/>
<feature type="domain" description="FAD/NAD(P)-binding" evidence="11">
    <location>
        <begin position="2"/>
        <end position="287"/>
    </location>
</feature>
<keyword evidence="4 9" id="KW-0274">FAD</keyword>
<dbReference type="InterPro" id="IPR016156">
    <property type="entry name" value="FAD/NAD-linked_Rdtase_dimer_sf"/>
</dbReference>
<evidence type="ECO:0000259" key="11">
    <source>
        <dbReference type="Pfam" id="PF07992"/>
    </source>
</evidence>
<dbReference type="PRINTS" id="PR00411">
    <property type="entry name" value="PNDRDTASEI"/>
</dbReference>
<sequence length="409" mass="44033">MNLTVVGSGPGGIYAALAASQKGAKVTLVEKQERLGGTCVLYGCIPSKAMIAPLATSYLAGKFGKDISFSYEELQTIAENVVRRASKGVEYMLENGGVNVIHGQAELRSGKINVGAQSLDSDSIVIASGTEKPQVKGTIASDDLHFIKKKFSKVLLIGGGVGGVEYGWLLAMTGKKVTIVERDELLLPKHDIDLRRSVTSHFKRLGIDVRTNSLAEIGDQIKINGEEEDFDLVVLTFGRKPALKGFEELSDGNWIEVDSFMRTKLNNVYAAGDVTGSFTAHEAIHKGIVAGLNAVGEKVSYDKMVIPKVLYTHPEIAYVGKTEGTCVKVSMAEVIRAVAEQSTDGFIKVCAKGENITGGVAFSERAEDIISSLALLMQLNVNVDIASKLIMPHPSYLEGLWEALRRLKS</sequence>
<dbReference type="AlphaFoldDB" id="F4FZ77"/>
<dbReference type="SUPFAM" id="SSF55424">
    <property type="entry name" value="FAD/NAD-linked reductases, dimerisation (C-terminal) domain"/>
    <property type="match status" value="1"/>
</dbReference>
<evidence type="ECO:0000256" key="3">
    <source>
        <dbReference type="ARBA" id="ARBA00022630"/>
    </source>
</evidence>
<dbReference type="GO" id="GO:0050660">
    <property type="term" value="F:flavin adenine dinucleotide binding"/>
    <property type="evidence" value="ECO:0007669"/>
    <property type="project" value="TreeGrafter"/>
</dbReference>
<dbReference type="Gene3D" id="3.30.390.30">
    <property type="match status" value="1"/>
</dbReference>
<keyword evidence="5 9" id="KW-0560">Oxidoreductase</keyword>
<dbReference type="STRING" id="1006006.Mcup_0278"/>
<dbReference type="PANTHER" id="PTHR22912:SF151">
    <property type="entry name" value="DIHYDROLIPOYL DEHYDROGENASE, MITOCHONDRIAL"/>
    <property type="match status" value="1"/>
</dbReference>
<protein>
    <submittedName>
        <fullName evidence="12">Pyridine nucleotide-disulfide oxidoreductase dimerization region</fullName>
    </submittedName>
</protein>
<feature type="domain" description="Pyridine nucleotide-disulphide oxidoreductase dimerisation" evidence="10">
    <location>
        <begin position="306"/>
        <end position="403"/>
    </location>
</feature>
<dbReference type="Pfam" id="PF07992">
    <property type="entry name" value="Pyr_redox_2"/>
    <property type="match status" value="1"/>
</dbReference>
<dbReference type="HOGENOM" id="CLU_016755_0_3_2"/>
<dbReference type="PRINTS" id="PR00368">
    <property type="entry name" value="FADPNR"/>
</dbReference>
<dbReference type="eggNOG" id="arCOG01068">
    <property type="taxonomic scope" value="Archaea"/>
</dbReference>
<evidence type="ECO:0000313" key="13">
    <source>
        <dbReference type="Proteomes" id="UP000007812"/>
    </source>
</evidence>
<dbReference type="InterPro" id="IPR012999">
    <property type="entry name" value="Pyr_OxRdtase_I_AS"/>
</dbReference>
<evidence type="ECO:0000256" key="9">
    <source>
        <dbReference type="RuleBase" id="RU003691"/>
    </source>
</evidence>
<dbReference type="OrthoDB" id="27922at2157"/>
<evidence type="ECO:0000256" key="1">
    <source>
        <dbReference type="ARBA" id="ARBA00001974"/>
    </source>
</evidence>
<evidence type="ECO:0000256" key="4">
    <source>
        <dbReference type="ARBA" id="ARBA00022827"/>
    </source>
</evidence>
<evidence type="ECO:0000313" key="12">
    <source>
        <dbReference type="EMBL" id="AEB94386.1"/>
    </source>
</evidence>
<dbReference type="SUPFAM" id="SSF51905">
    <property type="entry name" value="FAD/NAD(P)-binding domain"/>
    <property type="match status" value="1"/>
</dbReference>
<dbReference type="PROSITE" id="PS00076">
    <property type="entry name" value="PYRIDINE_REDOX_1"/>
    <property type="match status" value="1"/>
</dbReference>
<dbReference type="InterPro" id="IPR036188">
    <property type="entry name" value="FAD/NAD-bd_sf"/>
</dbReference>
<organism evidence="12 13">
    <name type="scientific">Metallosphaera cuprina (strain Ar-4)</name>
    <dbReference type="NCBI Taxonomy" id="1006006"/>
    <lineage>
        <taxon>Archaea</taxon>
        <taxon>Thermoproteota</taxon>
        <taxon>Thermoprotei</taxon>
        <taxon>Sulfolobales</taxon>
        <taxon>Sulfolobaceae</taxon>
        <taxon>Metallosphaera</taxon>
    </lineage>
</organism>
<dbReference type="PANTHER" id="PTHR22912">
    <property type="entry name" value="DISULFIDE OXIDOREDUCTASE"/>
    <property type="match status" value="1"/>
</dbReference>
<dbReference type="Proteomes" id="UP000007812">
    <property type="component" value="Chromosome"/>
</dbReference>
<evidence type="ECO:0000256" key="8">
    <source>
        <dbReference type="ARBA" id="ARBA00023284"/>
    </source>
</evidence>
<comment type="similarity">
    <text evidence="2 9">Belongs to the class-I pyridine nucleotide-disulfide oxidoreductase family.</text>
</comment>
<evidence type="ECO:0000259" key="10">
    <source>
        <dbReference type="Pfam" id="PF02852"/>
    </source>
</evidence>
<dbReference type="GO" id="GO:0004148">
    <property type="term" value="F:dihydrolipoyl dehydrogenase (NADH) activity"/>
    <property type="evidence" value="ECO:0007669"/>
    <property type="project" value="TreeGrafter"/>
</dbReference>
<dbReference type="EMBL" id="CP002656">
    <property type="protein sequence ID" value="AEB94386.1"/>
    <property type="molecule type" value="Genomic_DNA"/>
</dbReference>
<name>F4FZ77_METCR</name>
<evidence type="ECO:0000256" key="6">
    <source>
        <dbReference type="ARBA" id="ARBA00023027"/>
    </source>
</evidence>
<evidence type="ECO:0000256" key="2">
    <source>
        <dbReference type="ARBA" id="ARBA00007532"/>
    </source>
</evidence>
<dbReference type="Gene3D" id="3.50.50.60">
    <property type="entry name" value="FAD/NAD(P)-binding domain"/>
    <property type="match status" value="2"/>
</dbReference>
<dbReference type="Pfam" id="PF02852">
    <property type="entry name" value="Pyr_redox_dim"/>
    <property type="match status" value="1"/>
</dbReference>
<dbReference type="PATRIC" id="fig|1006006.8.peg.279"/>
<keyword evidence="6" id="KW-0520">NAD</keyword>
<gene>
    <name evidence="12" type="ordered locus">Mcup_0278</name>
</gene>
<dbReference type="InterPro" id="IPR023753">
    <property type="entry name" value="FAD/NAD-binding_dom"/>
</dbReference>
<keyword evidence="7" id="KW-1015">Disulfide bond</keyword>
<dbReference type="RefSeq" id="WP_013736884.1">
    <property type="nucleotide sequence ID" value="NC_015435.1"/>
</dbReference>
<evidence type="ECO:0000256" key="5">
    <source>
        <dbReference type="ARBA" id="ARBA00023002"/>
    </source>
</evidence>
<comment type="cofactor">
    <cofactor evidence="1">
        <name>FAD</name>
        <dbReference type="ChEBI" id="CHEBI:57692"/>
    </cofactor>
</comment>
<keyword evidence="13" id="KW-1185">Reference proteome</keyword>
<evidence type="ECO:0000256" key="7">
    <source>
        <dbReference type="ARBA" id="ARBA00023157"/>
    </source>
</evidence>
<dbReference type="InterPro" id="IPR050151">
    <property type="entry name" value="Class-I_Pyr_Nuc-Dis_Oxidored"/>
</dbReference>
<dbReference type="GeneID" id="10492472"/>
<dbReference type="InterPro" id="IPR004099">
    <property type="entry name" value="Pyr_nucl-diS_OxRdtase_dimer"/>
</dbReference>
<keyword evidence="8 9" id="KW-0676">Redox-active center</keyword>
<accession>F4FZ77</accession>
<reference evidence="12 13" key="1">
    <citation type="journal article" date="2011" name="J. Bacteriol.">
        <title>Complete genome sequence of Metallosphaera cuprina, a metal sulfide-oxidizing archaeon from a hot spring.</title>
        <authorList>
            <person name="Liu L.J."/>
            <person name="You X.Y."/>
            <person name="Zheng H."/>
            <person name="Wang S."/>
            <person name="Jiang C.Y."/>
            <person name="Liu S.J."/>
        </authorList>
    </citation>
    <scope>NUCLEOTIDE SEQUENCE [LARGE SCALE GENOMIC DNA]</scope>
    <source>
        <strain evidence="12 13">Ar-4</strain>
    </source>
</reference>
<proteinExistence type="inferred from homology"/>
<dbReference type="GO" id="GO:0006103">
    <property type="term" value="P:2-oxoglutarate metabolic process"/>
    <property type="evidence" value="ECO:0007669"/>
    <property type="project" value="TreeGrafter"/>
</dbReference>
<keyword evidence="3 9" id="KW-0285">Flavoprotein</keyword>